<protein>
    <submittedName>
        <fullName evidence="1">MSMEG_3727 family PQQ-associated protein</fullName>
    </submittedName>
</protein>
<name>A0ABW4FJ65_9PSEU</name>
<organism evidence="1 2">
    <name type="scientific">Pseudonocardia aurantiaca</name>
    <dbReference type="NCBI Taxonomy" id="75290"/>
    <lineage>
        <taxon>Bacteria</taxon>
        <taxon>Bacillati</taxon>
        <taxon>Actinomycetota</taxon>
        <taxon>Actinomycetes</taxon>
        <taxon>Pseudonocardiales</taxon>
        <taxon>Pseudonocardiaceae</taxon>
        <taxon>Pseudonocardia</taxon>
    </lineage>
</organism>
<accession>A0ABW4FJ65</accession>
<dbReference type="NCBIfam" id="TIGR04339">
    <property type="entry name" value="PQQ_MSMEG_3727"/>
    <property type="match status" value="1"/>
</dbReference>
<dbReference type="Proteomes" id="UP001597145">
    <property type="component" value="Unassembled WGS sequence"/>
</dbReference>
<keyword evidence="2" id="KW-1185">Reference proteome</keyword>
<comment type="caution">
    <text evidence="1">The sequence shown here is derived from an EMBL/GenBank/DDBJ whole genome shotgun (WGS) entry which is preliminary data.</text>
</comment>
<evidence type="ECO:0000313" key="1">
    <source>
        <dbReference type="EMBL" id="MFD1529736.1"/>
    </source>
</evidence>
<reference evidence="2" key="1">
    <citation type="journal article" date="2019" name="Int. J. Syst. Evol. Microbiol.">
        <title>The Global Catalogue of Microorganisms (GCM) 10K type strain sequencing project: providing services to taxonomists for standard genome sequencing and annotation.</title>
        <authorList>
            <consortium name="The Broad Institute Genomics Platform"/>
            <consortium name="The Broad Institute Genome Sequencing Center for Infectious Disease"/>
            <person name="Wu L."/>
            <person name="Ma J."/>
        </authorList>
    </citation>
    <scope>NUCLEOTIDE SEQUENCE [LARGE SCALE GENOMIC DNA]</scope>
    <source>
        <strain evidence="2">JCM 12165</strain>
    </source>
</reference>
<evidence type="ECO:0000313" key="2">
    <source>
        <dbReference type="Proteomes" id="UP001597145"/>
    </source>
</evidence>
<dbReference type="SUPFAM" id="SSF49503">
    <property type="entry name" value="Cupredoxins"/>
    <property type="match status" value="1"/>
</dbReference>
<dbReference type="InterPro" id="IPR027590">
    <property type="entry name" value="PQQ_MSMEG_3727"/>
</dbReference>
<dbReference type="EMBL" id="JBHUCP010000005">
    <property type="protein sequence ID" value="MFD1529736.1"/>
    <property type="molecule type" value="Genomic_DNA"/>
</dbReference>
<proteinExistence type="predicted"/>
<gene>
    <name evidence="1" type="ORF">ACFSCY_09815</name>
</gene>
<dbReference type="Pfam" id="PF23509">
    <property type="entry name" value="MSMEG_3727_PQQ-assoc"/>
    <property type="match status" value="1"/>
</dbReference>
<dbReference type="RefSeq" id="WP_343982080.1">
    <property type="nucleotide sequence ID" value="NZ_BAAAJG010000015.1"/>
</dbReference>
<sequence length="154" mass="16905">MTSTAQERSDLMHKIGLDVQNRATLGRLLGTGNIGQASEKSDGRMQATIRIRPDELVWDPSIVVMPHGGDLELELINDDLNTHCALLPSNGDRKFIWLVNHSRGRATLNLDGPGYYWFSSPTGNDEGRGLTGTIVVLGDVPPEARLDRPPQPRP</sequence>
<dbReference type="InterPro" id="IPR008972">
    <property type="entry name" value="Cupredoxin"/>
</dbReference>